<organism evidence="2">
    <name type="scientific">viral metagenome</name>
    <dbReference type="NCBI Taxonomy" id="1070528"/>
    <lineage>
        <taxon>unclassified sequences</taxon>
        <taxon>metagenomes</taxon>
        <taxon>organismal metagenomes</taxon>
    </lineage>
</organism>
<feature type="transmembrane region" description="Helical" evidence="1">
    <location>
        <begin position="52"/>
        <end position="72"/>
    </location>
</feature>
<keyword evidence="1" id="KW-0472">Membrane</keyword>
<protein>
    <submittedName>
        <fullName evidence="2">Uncharacterized protein</fullName>
    </submittedName>
</protein>
<proteinExistence type="predicted"/>
<sequence>MNFDIANYTNLQFSKSINNPTTKPKLVDNGVKYFLREVLKNCHNYKQKNYNIFYNITMFIVFVIILGLILFTRYKGGSMSKKYYEKSMKDKEYIMSKLVYYNRQNLDNQQRIRNNMITNLPDYSNHVEANLLHKNLYFS</sequence>
<dbReference type="EMBL" id="MN739534">
    <property type="protein sequence ID" value="QHT11401.1"/>
    <property type="molecule type" value="Genomic_DNA"/>
</dbReference>
<evidence type="ECO:0000256" key="1">
    <source>
        <dbReference type="SAM" id="Phobius"/>
    </source>
</evidence>
<dbReference type="AlphaFoldDB" id="A0A6C0D4C1"/>
<evidence type="ECO:0000313" key="2">
    <source>
        <dbReference type="EMBL" id="QHT11401.1"/>
    </source>
</evidence>
<keyword evidence="1" id="KW-0812">Transmembrane</keyword>
<accession>A0A6C0D4C1</accession>
<name>A0A6C0D4C1_9ZZZZ</name>
<keyword evidence="1" id="KW-1133">Transmembrane helix</keyword>
<reference evidence="2" key="1">
    <citation type="journal article" date="2020" name="Nature">
        <title>Giant virus diversity and host interactions through global metagenomics.</title>
        <authorList>
            <person name="Schulz F."/>
            <person name="Roux S."/>
            <person name="Paez-Espino D."/>
            <person name="Jungbluth S."/>
            <person name="Walsh D.A."/>
            <person name="Denef V.J."/>
            <person name="McMahon K.D."/>
            <person name="Konstantinidis K.T."/>
            <person name="Eloe-Fadrosh E.A."/>
            <person name="Kyrpides N.C."/>
            <person name="Woyke T."/>
        </authorList>
    </citation>
    <scope>NUCLEOTIDE SEQUENCE</scope>
    <source>
        <strain evidence="2">GVMAG-M-3300023174-116</strain>
    </source>
</reference>